<evidence type="ECO:0000256" key="1">
    <source>
        <dbReference type="ARBA" id="ARBA00022723"/>
    </source>
</evidence>
<gene>
    <name evidence="7" type="ORF">OSB04_011418</name>
</gene>
<sequence length="825" mass="95139">MSNEEDQQIILNDVVQDNQGDLGAKTSDDLKSISNDDYDGEHSNQDNALTEESDNNDVTSPNQSRTWMPDVGDVFKPIVGTRFGNLKDAFEAYKKYSSAAGFDIRKSTQRKDRFGNVERKFFVCSKEGRKKGRSYNTLEGTSKKHKRRRAEFRSSCPACIKLHVVNENCYEVYKFVEEHNHCLVLPEDKHFLRSNRKMTNSQECFSMKLSKVNIGPVTSYNLVKEMTGGYDKVGATKTDFKNFSRDVSSFIGDKDAQMIVDKFTLEKDTMSNFSFEYLVGKKGELTGCFWADETCKLNYKAFGDVVSFDATYKKNKYNMVFVPFTGIDNHQKCVIFGAGLLSEEKKEPYMWLLNAFISVHGSEPQMVITDQDLAMKAAIEAVFKSAKHRLCMWHIMNKLPSKIGIQINEDVSFRSRFNNLVSGEYIEPTQFEEQWMSLLKEYKLDGHPWLRDMFDIRDRWIPAYYRDINMSGLMKTTSRSESENYFFGQNSNWKSTLVHFFSRFETTIDKQRYTQRLLDHETRTTTPMMETHLLIERHAAEVYTREIFYVVQREMIASLWTCSASSKDIICDKDKERKGEFKVLFDEKDHTISCSCLHFELYGILCRHAFYVLRHHEIKKIPKRYILQRWRKDAVKLQSTKEMLNGTPDANNALSNIYSAIGHVASRLGNDVKKLGHLLDCINLFEVGLDSTNISESSRIGVTQPDEVTVKVPMISRNKGCGSKKRYVGEREESINKSSRGKWVCRNCQKPANHDSRNCPKKQGTAMEVYRMSMVVSPTCKEELVVRVTENKVVLEAMERKSTKKAKSVKIGQTQLREHLAFASY</sequence>
<keyword evidence="1" id="KW-0479">Metal-binding</keyword>
<evidence type="ECO:0000256" key="3">
    <source>
        <dbReference type="ARBA" id="ARBA00022833"/>
    </source>
</evidence>
<dbReference type="Pfam" id="PF10551">
    <property type="entry name" value="MULE"/>
    <property type="match status" value="1"/>
</dbReference>
<feature type="domain" description="SWIM-type" evidence="6">
    <location>
        <begin position="581"/>
        <end position="617"/>
    </location>
</feature>
<dbReference type="GO" id="GO:0008270">
    <property type="term" value="F:zinc ion binding"/>
    <property type="evidence" value="ECO:0007669"/>
    <property type="project" value="UniProtKB-KW"/>
</dbReference>
<comment type="caution">
    <text evidence="7">The sequence shown here is derived from an EMBL/GenBank/DDBJ whole genome shotgun (WGS) entry which is preliminary data.</text>
</comment>
<dbReference type="PROSITE" id="PS50966">
    <property type="entry name" value="ZF_SWIM"/>
    <property type="match status" value="1"/>
</dbReference>
<dbReference type="Pfam" id="PF03101">
    <property type="entry name" value="FAR1"/>
    <property type="match status" value="1"/>
</dbReference>
<dbReference type="InterPro" id="IPR007527">
    <property type="entry name" value="Znf_SWIM"/>
</dbReference>
<feature type="region of interest" description="Disordered" evidence="5">
    <location>
        <begin position="1"/>
        <end position="70"/>
    </location>
</feature>
<protein>
    <recommendedName>
        <fullName evidence="6">SWIM-type domain-containing protein</fullName>
    </recommendedName>
</protein>
<dbReference type="EMBL" id="JARYMX010000003">
    <property type="protein sequence ID" value="KAJ9556804.1"/>
    <property type="molecule type" value="Genomic_DNA"/>
</dbReference>
<dbReference type="SMART" id="SM00575">
    <property type="entry name" value="ZnF_PMZ"/>
    <property type="match status" value="1"/>
</dbReference>
<evidence type="ECO:0000256" key="2">
    <source>
        <dbReference type="ARBA" id="ARBA00022771"/>
    </source>
</evidence>
<evidence type="ECO:0000256" key="5">
    <source>
        <dbReference type="SAM" id="MobiDB-lite"/>
    </source>
</evidence>
<feature type="compositionally biased region" description="Polar residues" evidence="5">
    <location>
        <begin position="56"/>
        <end position="66"/>
    </location>
</feature>
<dbReference type="InterPro" id="IPR018289">
    <property type="entry name" value="MULE_transposase_dom"/>
</dbReference>
<keyword evidence="2 4" id="KW-0863">Zinc-finger</keyword>
<dbReference type="Pfam" id="PF04434">
    <property type="entry name" value="SWIM"/>
    <property type="match status" value="1"/>
</dbReference>
<dbReference type="PANTHER" id="PTHR47718:SF17">
    <property type="entry name" value="PROTEIN FAR1-RELATED SEQUENCE 5-LIKE"/>
    <property type="match status" value="1"/>
</dbReference>
<accession>A0AA38WP37</accession>
<dbReference type="AlphaFoldDB" id="A0AA38WP37"/>
<reference evidence="7" key="1">
    <citation type="submission" date="2023-03" db="EMBL/GenBank/DDBJ databases">
        <title>Chromosome-scale reference genome and RAD-based genetic map of yellow starthistle (Centaurea solstitialis) reveal putative structural variation and QTLs associated with invader traits.</title>
        <authorList>
            <person name="Reatini B."/>
            <person name="Cang F.A."/>
            <person name="Jiang Q."/>
            <person name="Mckibben M.T.W."/>
            <person name="Barker M.S."/>
            <person name="Rieseberg L.H."/>
            <person name="Dlugosch K.M."/>
        </authorList>
    </citation>
    <scope>NUCLEOTIDE SEQUENCE</scope>
    <source>
        <strain evidence="7">CAN-66</strain>
        <tissue evidence="7">Leaf</tissue>
    </source>
</reference>
<evidence type="ECO:0000313" key="8">
    <source>
        <dbReference type="Proteomes" id="UP001172457"/>
    </source>
</evidence>
<evidence type="ECO:0000259" key="6">
    <source>
        <dbReference type="PROSITE" id="PS50966"/>
    </source>
</evidence>
<keyword evidence="3" id="KW-0862">Zinc</keyword>
<dbReference type="InterPro" id="IPR004330">
    <property type="entry name" value="FAR1_DNA_bnd_dom"/>
</dbReference>
<organism evidence="7 8">
    <name type="scientific">Centaurea solstitialis</name>
    <name type="common">yellow star-thistle</name>
    <dbReference type="NCBI Taxonomy" id="347529"/>
    <lineage>
        <taxon>Eukaryota</taxon>
        <taxon>Viridiplantae</taxon>
        <taxon>Streptophyta</taxon>
        <taxon>Embryophyta</taxon>
        <taxon>Tracheophyta</taxon>
        <taxon>Spermatophyta</taxon>
        <taxon>Magnoliopsida</taxon>
        <taxon>eudicotyledons</taxon>
        <taxon>Gunneridae</taxon>
        <taxon>Pentapetalae</taxon>
        <taxon>asterids</taxon>
        <taxon>campanulids</taxon>
        <taxon>Asterales</taxon>
        <taxon>Asteraceae</taxon>
        <taxon>Carduoideae</taxon>
        <taxon>Cardueae</taxon>
        <taxon>Centaureinae</taxon>
        <taxon>Centaurea</taxon>
    </lineage>
</organism>
<dbReference type="InterPro" id="IPR006564">
    <property type="entry name" value="Znf_PMZ"/>
</dbReference>
<proteinExistence type="predicted"/>
<dbReference type="Proteomes" id="UP001172457">
    <property type="component" value="Chromosome 3"/>
</dbReference>
<evidence type="ECO:0000313" key="7">
    <source>
        <dbReference type="EMBL" id="KAJ9556804.1"/>
    </source>
</evidence>
<evidence type="ECO:0000256" key="4">
    <source>
        <dbReference type="PROSITE-ProRule" id="PRU00325"/>
    </source>
</evidence>
<dbReference type="PANTHER" id="PTHR47718">
    <property type="entry name" value="OS01G0519700 PROTEIN"/>
    <property type="match status" value="1"/>
</dbReference>
<name>A0AA38WP37_9ASTR</name>
<keyword evidence="8" id="KW-1185">Reference proteome</keyword>